<dbReference type="PANTHER" id="PTHR43065">
    <property type="entry name" value="SENSOR HISTIDINE KINASE"/>
    <property type="match status" value="1"/>
</dbReference>
<evidence type="ECO:0000256" key="3">
    <source>
        <dbReference type="ARBA" id="ARBA00022553"/>
    </source>
</evidence>
<dbReference type="Pfam" id="PF02518">
    <property type="entry name" value="HATPase_c"/>
    <property type="match status" value="1"/>
</dbReference>
<evidence type="ECO:0000313" key="11">
    <source>
        <dbReference type="EMBL" id="MBY8821404.1"/>
    </source>
</evidence>
<name>A0ABS7PK78_9SPHN</name>
<evidence type="ECO:0000256" key="8">
    <source>
        <dbReference type="ARBA" id="ARBA00023012"/>
    </source>
</evidence>
<dbReference type="InterPro" id="IPR000014">
    <property type="entry name" value="PAS"/>
</dbReference>
<dbReference type="Pfam" id="PF00512">
    <property type="entry name" value="HisKA"/>
    <property type="match status" value="1"/>
</dbReference>
<evidence type="ECO:0000256" key="7">
    <source>
        <dbReference type="ARBA" id="ARBA00022840"/>
    </source>
</evidence>
<evidence type="ECO:0000313" key="12">
    <source>
        <dbReference type="Proteomes" id="UP000706039"/>
    </source>
</evidence>
<keyword evidence="8" id="KW-0902">Two-component regulatory system</keyword>
<dbReference type="SMART" id="SM00388">
    <property type="entry name" value="HisKA"/>
    <property type="match status" value="1"/>
</dbReference>
<keyword evidence="4" id="KW-0808">Transferase</keyword>
<dbReference type="CDD" id="cd00082">
    <property type="entry name" value="HisKA"/>
    <property type="match status" value="1"/>
</dbReference>
<dbReference type="Gene3D" id="3.30.565.10">
    <property type="entry name" value="Histidine kinase-like ATPase, C-terminal domain"/>
    <property type="match status" value="1"/>
</dbReference>
<dbReference type="PRINTS" id="PR00344">
    <property type="entry name" value="BCTRLSENSOR"/>
</dbReference>
<keyword evidence="5" id="KW-0547">Nucleotide-binding</keyword>
<protein>
    <recommendedName>
        <fullName evidence="2">histidine kinase</fullName>
        <ecNumber evidence="2">2.7.13.3</ecNumber>
    </recommendedName>
</protein>
<dbReference type="SUPFAM" id="SSF55874">
    <property type="entry name" value="ATPase domain of HSP90 chaperone/DNA topoisomerase II/histidine kinase"/>
    <property type="match status" value="1"/>
</dbReference>
<evidence type="ECO:0000256" key="5">
    <source>
        <dbReference type="ARBA" id="ARBA00022741"/>
    </source>
</evidence>
<keyword evidence="3" id="KW-0597">Phosphoprotein</keyword>
<dbReference type="Gene3D" id="1.10.287.130">
    <property type="match status" value="1"/>
</dbReference>
<dbReference type="InterPro" id="IPR004358">
    <property type="entry name" value="Sig_transdc_His_kin-like_C"/>
</dbReference>
<evidence type="ECO:0000256" key="2">
    <source>
        <dbReference type="ARBA" id="ARBA00012438"/>
    </source>
</evidence>
<dbReference type="InterPro" id="IPR036890">
    <property type="entry name" value="HATPase_C_sf"/>
</dbReference>
<reference evidence="11 12" key="1">
    <citation type="submission" date="2021-08" db="EMBL/GenBank/DDBJ databases">
        <authorList>
            <person name="Tuo L."/>
        </authorList>
    </citation>
    <scope>NUCLEOTIDE SEQUENCE [LARGE SCALE GENOMIC DNA]</scope>
    <source>
        <strain evidence="11 12">JCM 31229</strain>
    </source>
</reference>
<evidence type="ECO:0000256" key="1">
    <source>
        <dbReference type="ARBA" id="ARBA00000085"/>
    </source>
</evidence>
<comment type="catalytic activity">
    <reaction evidence="1">
        <text>ATP + protein L-histidine = ADP + protein N-phospho-L-histidine.</text>
        <dbReference type="EC" id="2.7.13.3"/>
    </reaction>
</comment>
<feature type="domain" description="Histidine kinase" evidence="9">
    <location>
        <begin position="149"/>
        <end position="370"/>
    </location>
</feature>
<dbReference type="InterPro" id="IPR035965">
    <property type="entry name" value="PAS-like_dom_sf"/>
</dbReference>
<evidence type="ECO:0000259" key="9">
    <source>
        <dbReference type="PROSITE" id="PS50109"/>
    </source>
</evidence>
<organism evidence="11 12">
    <name type="scientific">Sphingomonas colocasiae</name>
    <dbReference type="NCBI Taxonomy" id="1848973"/>
    <lineage>
        <taxon>Bacteria</taxon>
        <taxon>Pseudomonadati</taxon>
        <taxon>Pseudomonadota</taxon>
        <taxon>Alphaproteobacteria</taxon>
        <taxon>Sphingomonadales</taxon>
        <taxon>Sphingomonadaceae</taxon>
        <taxon>Sphingomonas</taxon>
    </lineage>
</organism>
<dbReference type="CDD" id="cd00130">
    <property type="entry name" value="PAS"/>
    <property type="match status" value="1"/>
</dbReference>
<dbReference type="SMART" id="SM00387">
    <property type="entry name" value="HATPase_c"/>
    <property type="match status" value="1"/>
</dbReference>
<accession>A0ABS7PK78</accession>
<dbReference type="PROSITE" id="PS50109">
    <property type="entry name" value="HIS_KIN"/>
    <property type="match status" value="1"/>
</dbReference>
<keyword evidence="7" id="KW-0067">ATP-binding</keyword>
<dbReference type="Pfam" id="PF00989">
    <property type="entry name" value="PAS"/>
    <property type="match status" value="1"/>
</dbReference>
<evidence type="ECO:0000259" key="10">
    <source>
        <dbReference type="PROSITE" id="PS50112"/>
    </source>
</evidence>
<comment type="caution">
    <text evidence="11">The sequence shown here is derived from an EMBL/GenBank/DDBJ whole genome shotgun (WGS) entry which is preliminary data.</text>
</comment>
<dbReference type="EC" id="2.7.13.3" evidence="2"/>
<proteinExistence type="predicted"/>
<dbReference type="Gene3D" id="3.30.450.20">
    <property type="entry name" value="PAS domain"/>
    <property type="match status" value="1"/>
</dbReference>
<dbReference type="SMART" id="SM00091">
    <property type="entry name" value="PAS"/>
    <property type="match status" value="1"/>
</dbReference>
<sequence>MALPGSRLIRLGRRPAPSSRPGSPALAELFAILPTPMLVIDPDGLITEANVASETLLNLGRNAIIGRSMETLTGHPLTSMAKDSPFSAFDLPIDLPGGRTQNVDMMAAPMPDHPGWRVVTIHVRSTTHLVGRRTEREGGKLTAVGAAAMLAHEIKNPLSGIRGAAQLLDKSVEPDARDLTRLIRDEVDRVAALIDRMEGFTDTRHIELEPQNIHAILSHAREVARQGFARAIPVREAYDPSLPEVLGHRDSLVQIFINLLKNAAEAIGDREDGQILLRTAYRHGVSFLKHGADGKQALPIEVCVIDNGPGAPPELAEHLFDPFVTSKRTGSGLGLALVDKLVTDQGGVVEYAREGHPEMTVFRLLLPRARDR</sequence>
<evidence type="ECO:0000256" key="6">
    <source>
        <dbReference type="ARBA" id="ARBA00022777"/>
    </source>
</evidence>
<dbReference type="SUPFAM" id="SSF55785">
    <property type="entry name" value="PYP-like sensor domain (PAS domain)"/>
    <property type="match status" value="1"/>
</dbReference>
<dbReference type="InterPro" id="IPR005467">
    <property type="entry name" value="His_kinase_dom"/>
</dbReference>
<evidence type="ECO:0000256" key="4">
    <source>
        <dbReference type="ARBA" id="ARBA00022679"/>
    </source>
</evidence>
<dbReference type="RefSeq" id="WP_222988526.1">
    <property type="nucleotide sequence ID" value="NZ_JAINVV010000003.1"/>
</dbReference>
<keyword evidence="12" id="KW-1185">Reference proteome</keyword>
<gene>
    <name evidence="11" type="ORF">K7G82_03820</name>
</gene>
<feature type="domain" description="PAS" evidence="10">
    <location>
        <begin position="22"/>
        <end position="69"/>
    </location>
</feature>
<dbReference type="InterPro" id="IPR003661">
    <property type="entry name" value="HisK_dim/P_dom"/>
</dbReference>
<dbReference type="InterPro" id="IPR013767">
    <property type="entry name" value="PAS_fold"/>
</dbReference>
<dbReference type="EMBL" id="JAINVV010000003">
    <property type="protein sequence ID" value="MBY8821404.1"/>
    <property type="molecule type" value="Genomic_DNA"/>
</dbReference>
<dbReference type="SUPFAM" id="SSF47384">
    <property type="entry name" value="Homodimeric domain of signal transducing histidine kinase"/>
    <property type="match status" value="1"/>
</dbReference>
<dbReference type="PANTHER" id="PTHR43065:SF10">
    <property type="entry name" value="PEROXIDE STRESS-ACTIVATED HISTIDINE KINASE MAK3"/>
    <property type="match status" value="1"/>
</dbReference>
<keyword evidence="6" id="KW-0418">Kinase</keyword>
<dbReference type="InterPro" id="IPR036097">
    <property type="entry name" value="HisK_dim/P_sf"/>
</dbReference>
<dbReference type="Proteomes" id="UP000706039">
    <property type="component" value="Unassembled WGS sequence"/>
</dbReference>
<dbReference type="InterPro" id="IPR003594">
    <property type="entry name" value="HATPase_dom"/>
</dbReference>
<dbReference type="PROSITE" id="PS50112">
    <property type="entry name" value="PAS"/>
    <property type="match status" value="1"/>
</dbReference>